<keyword evidence="1" id="KW-0812">Transmembrane</keyword>
<dbReference type="GO" id="GO:0080120">
    <property type="term" value="P:CAAX-box protein maturation"/>
    <property type="evidence" value="ECO:0007669"/>
    <property type="project" value="UniProtKB-ARBA"/>
</dbReference>
<dbReference type="AlphaFoldDB" id="A0AAV3U460"/>
<feature type="transmembrane region" description="Helical" evidence="1">
    <location>
        <begin position="135"/>
        <end position="153"/>
    </location>
</feature>
<feature type="transmembrane region" description="Helical" evidence="1">
    <location>
        <begin position="173"/>
        <end position="190"/>
    </location>
</feature>
<organism evidence="3 4">
    <name type="scientific">Halioxenophilus aromaticivorans</name>
    <dbReference type="NCBI Taxonomy" id="1306992"/>
    <lineage>
        <taxon>Bacteria</taxon>
        <taxon>Pseudomonadati</taxon>
        <taxon>Pseudomonadota</taxon>
        <taxon>Gammaproteobacteria</taxon>
        <taxon>Alteromonadales</taxon>
        <taxon>Alteromonadaceae</taxon>
        <taxon>Halioxenophilus</taxon>
    </lineage>
</organism>
<gene>
    <name evidence="3" type="ORF">GCM10025791_27410</name>
</gene>
<dbReference type="GO" id="GO:0004175">
    <property type="term" value="F:endopeptidase activity"/>
    <property type="evidence" value="ECO:0007669"/>
    <property type="project" value="UniProtKB-ARBA"/>
</dbReference>
<sequence>MLRLLHPNKLWRALEAIDEAKPSYTLGRQQASKRVLWVMATVCFCLLLIHYLKYASSFRALLAWASELAGHNPQYYLRKLNDAGFLSLWGYVWWSSWHLVGYVLIPVVVIRYVFKASVREMGLGWADTHRHWLGYALLLSPILLFIYLVSFRADFLQHYPFYKQASRSWFDLLAWEALYLLQFAALEFFFRGFMLNALRPAMGVNAIWVMCVPYLMIHFPKLWLEATGAILFGFFLGILALRSRSIWGGFLVHAGVAVTMDAASLISQARLPAQWLP</sequence>
<evidence type="ECO:0000313" key="3">
    <source>
        <dbReference type="EMBL" id="GAA4946548.1"/>
    </source>
</evidence>
<dbReference type="InterPro" id="IPR003675">
    <property type="entry name" value="Rce1/LyrA-like_dom"/>
</dbReference>
<dbReference type="Pfam" id="PF02517">
    <property type="entry name" value="Rce1-like"/>
    <property type="match status" value="1"/>
</dbReference>
<feature type="transmembrane region" description="Helical" evidence="1">
    <location>
        <begin position="222"/>
        <end position="241"/>
    </location>
</feature>
<evidence type="ECO:0000313" key="4">
    <source>
        <dbReference type="Proteomes" id="UP001409585"/>
    </source>
</evidence>
<dbReference type="EMBL" id="BAABLX010000026">
    <property type="protein sequence ID" value="GAA4946548.1"/>
    <property type="molecule type" value="Genomic_DNA"/>
</dbReference>
<name>A0AAV3U460_9ALTE</name>
<comment type="caution">
    <text evidence="3">The sequence shown here is derived from an EMBL/GenBank/DDBJ whole genome shotgun (WGS) entry which is preliminary data.</text>
</comment>
<proteinExistence type="predicted"/>
<keyword evidence="4" id="KW-1185">Reference proteome</keyword>
<evidence type="ECO:0000259" key="2">
    <source>
        <dbReference type="Pfam" id="PF02517"/>
    </source>
</evidence>
<keyword evidence="1" id="KW-1133">Transmembrane helix</keyword>
<feature type="transmembrane region" description="Helical" evidence="1">
    <location>
        <begin position="197"/>
        <end position="216"/>
    </location>
</feature>
<dbReference type="Proteomes" id="UP001409585">
    <property type="component" value="Unassembled WGS sequence"/>
</dbReference>
<feature type="transmembrane region" description="Helical" evidence="1">
    <location>
        <begin position="35"/>
        <end position="52"/>
    </location>
</feature>
<reference evidence="4" key="1">
    <citation type="journal article" date="2019" name="Int. J. Syst. Evol. Microbiol.">
        <title>The Global Catalogue of Microorganisms (GCM) 10K type strain sequencing project: providing services to taxonomists for standard genome sequencing and annotation.</title>
        <authorList>
            <consortium name="The Broad Institute Genomics Platform"/>
            <consortium name="The Broad Institute Genome Sequencing Center for Infectious Disease"/>
            <person name="Wu L."/>
            <person name="Ma J."/>
        </authorList>
    </citation>
    <scope>NUCLEOTIDE SEQUENCE [LARGE SCALE GENOMIC DNA]</scope>
    <source>
        <strain evidence="4">JCM 19134</strain>
    </source>
</reference>
<accession>A0AAV3U460</accession>
<feature type="domain" description="CAAX prenyl protease 2/Lysostaphin resistance protein A-like" evidence="2">
    <location>
        <begin position="172"/>
        <end position="256"/>
    </location>
</feature>
<protein>
    <recommendedName>
        <fullName evidence="2">CAAX prenyl protease 2/Lysostaphin resistance protein A-like domain-containing protein</fullName>
    </recommendedName>
</protein>
<keyword evidence="1" id="KW-0472">Membrane</keyword>
<evidence type="ECO:0000256" key="1">
    <source>
        <dbReference type="SAM" id="Phobius"/>
    </source>
</evidence>
<dbReference type="RefSeq" id="WP_345423187.1">
    <property type="nucleotide sequence ID" value="NZ_AP031496.1"/>
</dbReference>
<feature type="transmembrane region" description="Helical" evidence="1">
    <location>
        <begin position="91"/>
        <end position="114"/>
    </location>
</feature>